<protein>
    <submittedName>
        <fullName evidence="2">Uncharacterized protein</fullName>
    </submittedName>
</protein>
<dbReference type="VEuPathDB" id="FungiDB:ASPBRDRAFT_332500"/>
<dbReference type="Proteomes" id="UP000184499">
    <property type="component" value="Unassembled WGS sequence"/>
</dbReference>
<proteinExistence type="predicted"/>
<feature type="region of interest" description="Disordered" evidence="1">
    <location>
        <begin position="77"/>
        <end position="98"/>
    </location>
</feature>
<dbReference type="EMBL" id="KV878693">
    <property type="protein sequence ID" value="OJJ67553.1"/>
    <property type="molecule type" value="Genomic_DNA"/>
</dbReference>
<dbReference type="RefSeq" id="XP_067474802.1">
    <property type="nucleotide sequence ID" value="XM_067623098.1"/>
</dbReference>
<sequence length="163" mass="17919">MRIDCWRSLSPLEATDKCNVISNVGIGWRLVGVGYEVARPPGRPNPNFGFTTVLLPPSGPKLRPTLVMAGCRSLPSRSQSEESISRSNYSLGMEEEDKGRMGGWEDGRMGGFPWRACSQRELISFHMSSPNVALEIASHRACFLLLLAKSVHKPLKQDFGGSV</sequence>
<dbReference type="AlphaFoldDB" id="A0A1L9U7K6"/>
<evidence type="ECO:0000256" key="1">
    <source>
        <dbReference type="SAM" id="MobiDB-lite"/>
    </source>
</evidence>
<evidence type="ECO:0000313" key="2">
    <source>
        <dbReference type="EMBL" id="OJJ67553.1"/>
    </source>
</evidence>
<organism evidence="2 3">
    <name type="scientific">Aspergillus brasiliensis (strain CBS 101740 / IMI 381727 / IBT 21946)</name>
    <dbReference type="NCBI Taxonomy" id="767769"/>
    <lineage>
        <taxon>Eukaryota</taxon>
        <taxon>Fungi</taxon>
        <taxon>Dikarya</taxon>
        <taxon>Ascomycota</taxon>
        <taxon>Pezizomycotina</taxon>
        <taxon>Eurotiomycetes</taxon>
        <taxon>Eurotiomycetidae</taxon>
        <taxon>Eurotiales</taxon>
        <taxon>Aspergillaceae</taxon>
        <taxon>Aspergillus</taxon>
        <taxon>Aspergillus subgen. Circumdati</taxon>
    </lineage>
</organism>
<evidence type="ECO:0000313" key="3">
    <source>
        <dbReference type="Proteomes" id="UP000184499"/>
    </source>
</evidence>
<accession>A0A1L9U7K6</accession>
<gene>
    <name evidence="2" type="ORF">ASPBRDRAFT_332500</name>
</gene>
<dbReference type="GeneID" id="93575586"/>
<reference evidence="3" key="1">
    <citation type="journal article" date="2017" name="Genome Biol.">
        <title>Comparative genomics reveals high biological diversity and specific adaptations in the industrially and medically important fungal genus Aspergillus.</title>
        <authorList>
            <person name="de Vries R.P."/>
            <person name="Riley R."/>
            <person name="Wiebenga A."/>
            <person name="Aguilar-Osorio G."/>
            <person name="Amillis S."/>
            <person name="Uchima C.A."/>
            <person name="Anderluh G."/>
            <person name="Asadollahi M."/>
            <person name="Askin M."/>
            <person name="Barry K."/>
            <person name="Battaglia E."/>
            <person name="Bayram O."/>
            <person name="Benocci T."/>
            <person name="Braus-Stromeyer S.A."/>
            <person name="Caldana C."/>
            <person name="Canovas D."/>
            <person name="Cerqueira G.C."/>
            <person name="Chen F."/>
            <person name="Chen W."/>
            <person name="Choi C."/>
            <person name="Clum A."/>
            <person name="Dos Santos R.A."/>
            <person name="Damasio A.R."/>
            <person name="Diallinas G."/>
            <person name="Emri T."/>
            <person name="Fekete E."/>
            <person name="Flipphi M."/>
            <person name="Freyberg S."/>
            <person name="Gallo A."/>
            <person name="Gournas C."/>
            <person name="Habgood R."/>
            <person name="Hainaut M."/>
            <person name="Harispe M.L."/>
            <person name="Henrissat B."/>
            <person name="Hilden K.S."/>
            <person name="Hope R."/>
            <person name="Hossain A."/>
            <person name="Karabika E."/>
            <person name="Karaffa L."/>
            <person name="Karanyi Z."/>
            <person name="Krasevec N."/>
            <person name="Kuo A."/>
            <person name="Kusch H."/>
            <person name="LaButti K."/>
            <person name="Lagendijk E.L."/>
            <person name="Lapidus A."/>
            <person name="Levasseur A."/>
            <person name="Lindquist E."/>
            <person name="Lipzen A."/>
            <person name="Logrieco A.F."/>
            <person name="MacCabe A."/>
            <person name="Maekelae M.R."/>
            <person name="Malavazi I."/>
            <person name="Melin P."/>
            <person name="Meyer V."/>
            <person name="Mielnichuk N."/>
            <person name="Miskei M."/>
            <person name="Molnar A.P."/>
            <person name="Mule G."/>
            <person name="Ngan C.Y."/>
            <person name="Orejas M."/>
            <person name="Orosz E."/>
            <person name="Ouedraogo J.P."/>
            <person name="Overkamp K.M."/>
            <person name="Park H.-S."/>
            <person name="Perrone G."/>
            <person name="Piumi F."/>
            <person name="Punt P.J."/>
            <person name="Ram A.F."/>
            <person name="Ramon A."/>
            <person name="Rauscher S."/>
            <person name="Record E."/>
            <person name="Riano-Pachon D.M."/>
            <person name="Robert V."/>
            <person name="Roehrig J."/>
            <person name="Ruller R."/>
            <person name="Salamov A."/>
            <person name="Salih N.S."/>
            <person name="Samson R.A."/>
            <person name="Sandor E."/>
            <person name="Sanguinetti M."/>
            <person name="Schuetze T."/>
            <person name="Sepcic K."/>
            <person name="Shelest E."/>
            <person name="Sherlock G."/>
            <person name="Sophianopoulou V."/>
            <person name="Squina F.M."/>
            <person name="Sun H."/>
            <person name="Susca A."/>
            <person name="Todd R.B."/>
            <person name="Tsang A."/>
            <person name="Unkles S.E."/>
            <person name="van de Wiele N."/>
            <person name="van Rossen-Uffink D."/>
            <person name="Oliveira J.V."/>
            <person name="Vesth T.C."/>
            <person name="Visser J."/>
            <person name="Yu J.-H."/>
            <person name="Zhou M."/>
            <person name="Andersen M.R."/>
            <person name="Archer D.B."/>
            <person name="Baker S.E."/>
            <person name="Benoit I."/>
            <person name="Brakhage A.A."/>
            <person name="Braus G.H."/>
            <person name="Fischer R."/>
            <person name="Frisvad J.C."/>
            <person name="Goldman G.H."/>
            <person name="Houbraken J."/>
            <person name="Oakley B."/>
            <person name="Pocsi I."/>
            <person name="Scazzocchio C."/>
            <person name="Seiboth B."/>
            <person name="vanKuyk P.A."/>
            <person name="Wortman J."/>
            <person name="Dyer P.S."/>
            <person name="Grigoriev I.V."/>
        </authorList>
    </citation>
    <scope>NUCLEOTIDE SEQUENCE [LARGE SCALE GENOMIC DNA]</scope>
    <source>
        <strain evidence="3">CBS 101740 / IMI 381727 / IBT 21946</strain>
    </source>
</reference>
<keyword evidence="3" id="KW-1185">Reference proteome</keyword>
<name>A0A1L9U7K6_ASPBC</name>